<evidence type="ECO:0000313" key="3">
    <source>
        <dbReference type="Proteomes" id="UP000031197"/>
    </source>
</evidence>
<feature type="transmembrane region" description="Helical" evidence="1">
    <location>
        <begin position="55"/>
        <end position="73"/>
    </location>
</feature>
<sequence length="74" mass="8226">MEDVLEPLGRLILRIIKWIVVDTIIEFVLKGTGHVVLKFLTFGKYPRAGRDEGRTFAVGFVSLAVVLVCLVLIA</sequence>
<reference evidence="2 3" key="1">
    <citation type="submission" date="2014-12" db="EMBL/GenBank/DDBJ databases">
        <title>Genome sequencing of Alteromonas marina AD001.</title>
        <authorList>
            <person name="Adrian T.G.S."/>
            <person name="Chan K.G."/>
        </authorList>
    </citation>
    <scope>NUCLEOTIDE SEQUENCE [LARGE SCALE GENOMIC DNA]</scope>
    <source>
        <strain evidence="2 3">AD001</strain>
    </source>
</reference>
<protein>
    <submittedName>
        <fullName evidence="2">Uncharacterized protein</fullName>
    </submittedName>
</protein>
<dbReference type="Proteomes" id="UP000031197">
    <property type="component" value="Unassembled WGS sequence"/>
</dbReference>
<organism evidence="2 3">
    <name type="scientific">Alteromonas marina</name>
    <dbReference type="NCBI Taxonomy" id="203795"/>
    <lineage>
        <taxon>Bacteria</taxon>
        <taxon>Pseudomonadati</taxon>
        <taxon>Pseudomonadota</taxon>
        <taxon>Gammaproteobacteria</taxon>
        <taxon>Alteromonadales</taxon>
        <taxon>Alteromonadaceae</taxon>
        <taxon>Alteromonas/Salinimonas group</taxon>
        <taxon>Alteromonas</taxon>
    </lineage>
</organism>
<dbReference type="AlphaFoldDB" id="A0A0B3Y811"/>
<dbReference type="EMBL" id="JWLW01000017">
    <property type="protein sequence ID" value="KHT52471.1"/>
    <property type="molecule type" value="Genomic_DNA"/>
</dbReference>
<proteinExistence type="predicted"/>
<evidence type="ECO:0000313" key="2">
    <source>
        <dbReference type="EMBL" id="KHT52471.1"/>
    </source>
</evidence>
<dbReference type="OrthoDB" id="9182734at2"/>
<keyword evidence="1" id="KW-1133">Transmembrane helix</keyword>
<gene>
    <name evidence="2" type="ORF">RJ41_10930</name>
</gene>
<name>A0A0B3Y811_9ALTE</name>
<keyword evidence="1" id="KW-0812">Transmembrane</keyword>
<keyword evidence="3" id="KW-1185">Reference proteome</keyword>
<dbReference type="RefSeq" id="WP_039220473.1">
    <property type="nucleotide sequence ID" value="NZ_JWLW01000017.1"/>
</dbReference>
<comment type="caution">
    <text evidence="2">The sequence shown here is derived from an EMBL/GenBank/DDBJ whole genome shotgun (WGS) entry which is preliminary data.</text>
</comment>
<accession>A0A0B3Y811</accession>
<keyword evidence="1" id="KW-0472">Membrane</keyword>
<evidence type="ECO:0000256" key="1">
    <source>
        <dbReference type="SAM" id="Phobius"/>
    </source>
</evidence>